<keyword evidence="1" id="KW-0689">Ribosomal protein</keyword>
<evidence type="ECO:0000313" key="3">
    <source>
        <dbReference type="EMBL" id="SKC35356.1"/>
    </source>
</evidence>
<dbReference type="SUPFAM" id="SSF50104">
    <property type="entry name" value="Translation proteins SH3-like domain"/>
    <property type="match status" value="1"/>
</dbReference>
<dbReference type="GO" id="GO:0005840">
    <property type="term" value="C:ribosome"/>
    <property type="evidence" value="ECO:0007669"/>
    <property type="project" value="UniProtKB-KW"/>
</dbReference>
<dbReference type="EMBL" id="FUZT01000001">
    <property type="protein sequence ID" value="SKC35356.1"/>
    <property type="molecule type" value="Genomic_DNA"/>
</dbReference>
<keyword evidence="4" id="KW-1185">Reference proteome</keyword>
<dbReference type="InterPro" id="IPR008991">
    <property type="entry name" value="Translation_prot_SH3-like_sf"/>
</dbReference>
<dbReference type="Gene3D" id="2.30.30.30">
    <property type="match status" value="1"/>
</dbReference>
<dbReference type="STRING" id="36842.SAMN02194393_00026"/>
<evidence type="ECO:0008006" key="5">
    <source>
        <dbReference type="Google" id="ProtNLM"/>
    </source>
</evidence>
<dbReference type="Proteomes" id="UP000190285">
    <property type="component" value="Unassembled WGS sequence"/>
</dbReference>
<dbReference type="GO" id="GO:1990904">
    <property type="term" value="C:ribonucleoprotein complex"/>
    <property type="evidence" value="ECO:0007669"/>
    <property type="project" value="UniProtKB-KW"/>
</dbReference>
<evidence type="ECO:0000313" key="4">
    <source>
        <dbReference type="Proteomes" id="UP000190285"/>
    </source>
</evidence>
<gene>
    <name evidence="3" type="ORF">SAMN02194393_00026</name>
</gene>
<name>A0A1T5I852_9FIRM</name>
<protein>
    <recommendedName>
        <fullName evidence="5">Ribosomal protein L14E/L6E/L27E</fullName>
    </recommendedName>
</protein>
<reference evidence="4" key="1">
    <citation type="submission" date="2017-02" db="EMBL/GenBank/DDBJ databases">
        <authorList>
            <person name="Varghese N."/>
            <person name="Submissions S."/>
        </authorList>
    </citation>
    <scope>NUCLEOTIDE SEQUENCE [LARGE SCALE GENOMIC DNA]</scope>
    <source>
        <strain evidence="4">M1</strain>
    </source>
</reference>
<dbReference type="RefSeq" id="WP_079488439.1">
    <property type="nucleotide sequence ID" value="NZ_FUZT01000001.1"/>
</dbReference>
<sequence>MHSTREVAIGQFVKSKAGRDKDRVFVVIDIIDELYVLVADGDLRKSEKPKKKKIKHLSKYNIVSEEIEKRYNSHKKISNLMIRREIEKLGFHKTQI</sequence>
<dbReference type="CDD" id="cd06088">
    <property type="entry name" value="KOW_RPL14"/>
    <property type="match status" value="1"/>
</dbReference>
<dbReference type="InterPro" id="IPR041985">
    <property type="entry name" value="Ribosomal_eL14_KOW"/>
</dbReference>
<dbReference type="OrthoDB" id="1683515at2"/>
<evidence type="ECO:0000256" key="1">
    <source>
        <dbReference type="ARBA" id="ARBA00022980"/>
    </source>
</evidence>
<keyword evidence="2" id="KW-0687">Ribonucleoprotein</keyword>
<accession>A0A1T5I852</accession>
<organism evidence="3 4">
    <name type="scientific">Maledivibacter halophilus</name>
    <dbReference type="NCBI Taxonomy" id="36842"/>
    <lineage>
        <taxon>Bacteria</taxon>
        <taxon>Bacillati</taxon>
        <taxon>Bacillota</taxon>
        <taxon>Clostridia</taxon>
        <taxon>Peptostreptococcales</taxon>
        <taxon>Caminicellaceae</taxon>
        <taxon>Maledivibacter</taxon>
    </lineage>
</organism>
<proteinExistence type="predicted"/>
<dbReference type="InterPro" id="IPR014722">
    <property type="entry name" value="Rib_uL2_dom2"/>
</dbReference>
<dbReference type="AlphaFoldDB" id="A0A1T5I852"/>
<evidence type="ECO:0000256" key="2">
    <source>
        <dbReference type="ARBA" id="ARBA00023274"/>
    </source>
</evidence>